<reference evidence="2" key="1">
    <citation type="submission" date="2023-10" db="EMBL/GenBank/DDBJ databases">
        <title>Characterization and whole genome sequencing of a novel strain of Bergeyella porcorum QD2021 isolated from pig.</title>
        <authorList>
            <person name="Liu G."/>
            <person name="Chen C."/>
            <person name="Han X."/>
        </authorList>
    </citation>
    <scope>NUCLEOTIDE SEQUENCE</scope>
    <source>
        <strain evidence="2">QD2021</strain>
    </source>
</reference>
<dbReference type="AlphaFoldDB" id="A0AAU0F3H8"/>
<name>A0AAU0F3H8_9FLAO</name>
<dbReference type="EMBL" id="CP136426">
    <property type="protein sequence ID" value="WOC51317.1"/>
    <property type="molecule type" value="Genomic_DNA"/>
</dbReference>
<dbReference type="KEGG" id="bpor:BPO_0670"/>
<keyword evidence="1" id="KW-0472">Membrane</keyword>
<proteinExistence type="predicted"/>
<feature type="transmembrane region" description="Helical" evidence="1">
    <location>
        <begin position="7"/>
        <end position="27"/>
    </location>
</feature>
<organism evidence="2 3">
    <name type="scientific">Bergeyella porcorum</name>
    <dbReference type="NCBI Taxonomy" id="1735111"/>
    <lineage>
        <taxon>Bacteria</taxon>
        <taxon>Pseudomonadati</taxon>
        <taxon>Bacteroidota</taxon>
        <taxon>Flavobacteriia</taxon>
        <taxon>Flavobacteriales</taxon>
        <taxon>Weeksellaceae</taxon>
        <taxon>Bergeyella</taxon>
    </lineage>
</organism>
<evidence type="ECO:0000256" key="1">
    <source>
        <dbReference type="SAM" id="Phobius"/>
    </source>
</evidence>
<evidence type="ECO:0000313" key="2">
    <source>
        <dbReference type="EMBL" id="WOC51317.1"/>
    </source>
</evidence>
<dbReference type="Proteomes" id="UP001432059">
    <property type="component" value="Chromosome"/>
</dbReference>
<keyword evidence="1" id="KW-1133">Transmembrane helix</keyword>
<keyword evidence="1" id="KW-0812">Transmembrane</keyword>
<gene>
    <name evidence="2" type="ORF">BPO_0670</name>
</gene>
<dbReference type="RefSeq" id="WP_327984960.1">
    <property type="nucleotide sequence ID" value="NZ_CP136426.1"/>
</dbReference>
<sequence>MKKIVAFVSIFIVSYIVVYFILTATTTTMEADSERTIRPFWFILIIALPSILGLFFPRLREAGLGRVDLITFIVRFFKK</sequence>
<accession>A0AAU0F3H8</accession>
<protein>
    <submittedName>
        <fullName evidence="2">Uncharacterized protein</fullName>
    </submittedName>
</protein>
<feature type="transmembrane region" description="Helical" evidence="1">
    <location>
        <begin position="39"/>
        <end position="56"/>
    </location>
</feature>
<keyword evidence="3" id="KW-1185">Reference proteome</keyword>
<evidence type="ECO:0000313" key="3">
    <source>
        <dbReference type="Proteomes" id="UP001432059"/>
    </source>
</evidence>